<evidence type="ECO:0000313" key="1">
    <source>
        <dbReference type="EMBL" id="SVC02829.1"/>
    </source>
</evidence>
<dbReference type="PANTHER" id="PTHR42849:SF1">
    <property type="entry name" value="N-ACETYLNEURAMINATE LYASE"/>
    <property type="match status" value="1"/>
</dbReference>
<name>A0A382IU61_9ZZZZ</name>
<dbReference type="PANTHER" id="PTHR42849">
    <property type="entry name" value="N-ACETYLNEURAMINATE LYASE"/>
    <property type="match status" value="1"/>
</dbReference>
<dbReference type="AlphaFoldDB" id="A0A382IU61"/>
<proteinExistence type="predicted"/>
<organism evidence="1">
    <name type="scientific">marine metagenome</name>
    <dbReference type="NCBI Taxonomy" id="408172"/>
    <lineage>
        <taxon>unclassified sequences</taxon>
        <taxon>metagenomes</taxon>
        <taxon>ecological metagenomes</taxon>
    </lineage>
</organism>
<gene>
    <name evidence="1" type="ORF">METZ01_LOCUS255683</name>
</gene>
<dbReference type="Gene3D" id="3.20.20.70">
    <property type="entry name" value="Aldolase class I"/>
    <property type="match status" value="1"/>
</dbReference>
<dbReference type="GO" id="GO:0005829">
    <property type="term" value="C:cytosol"/>
    <property type="evidence" value="ECO:0007669"/>
    <property type="project" value="TreeGrafter"/>
</dbReference>
<protein>
    <recommendedName>
        <fullName evidence="2">Dihydrodipicolinate synthase family protein</fullName>
    </recommendedName>
</protein>
<dbReference type="InterPro" id="IPR013785">
    <property type="entry name" value="Aldolase_TIM"/>
</dbReference>
<evidence type="ECO:0008006" key="2">
    <source>
        <dbReference type="Google" id="ProtNLM"/>
    </source>
</evidence>
<dbReference type="EMBL" id="UINC01069447">
    <property type="protein sequence ID" value="SVC02829.1"/>
    <property type="molecule type" value="Genomic_DNA"/>
</dbReference>
<dbReference type="GO" id="GO:0008747">
    <property type="term" value="F:N-acetylneuraminate lyase activity"/>
    <property type="evidence" value="ECO:0007669"/>
    <property type="project" value="TreeGrafter"/>
</dbReference>
<dbReference type="Pfam" id="PF00701">
    <property type="entry name" value="DHDPS"/>
    <property type="match status" value="1"/>
</dbReference>
<dbReference type="InterPro" id="IPR002220">
    <property type="entry name" value="DapA-like"/>
</dbReference>
<accession>A0A382IU61</accession>
<feature type="non-terminal residue" evidence="1">
    <location>
        <position position="177"/>
    </location>
</feature>
<sequence length="177" mass="19601">MAEYTKSEALDWARENIRGQWSTLMTPFTPSDDIDETGLRKNIQRVRALGSRGAGCTWGMGEFWTLTQEERLRVYDIVSDEAGGEWPIGAHVSHTSEKAMLELAGHAENSGFDLLIVAAPYFVTNQEAQVIDWVRILAENTSLAIMFYNSPQFGLVMSADGLSEICDIPNVVGVKEA</sequence>
<dbReference type="SUPFAM" id="SSF51569">
    <property type="entry name" value="Aldolase"/>
    <property type="match status" value="1"/>
</dbReference>
<dbReference type="GO" id="GO:0019262">
    <property type="term" value="P:N-acetylneuraminate catabolic process"/>
    <property type="evidence" value="ECO:0007669"/>
    <property type="project" value="TreeGrafter"/>
</dbReference>
<reference evidence="1" key="1">
    <citation type="submission" date="2018-05" db="EMBL/GenBank/DDBJ databases">
        <authorList>
            <person name="Lanie J.A."/>
            <person name="Ng W.-L."/>
            <person name="Kazmierczak K.M."/>
            <person name="Andrzejewski T.M."/>
            <person name="Davidsen T.M."/>
            <person name="Wayne K.J."/>
            <person name="Tettelin H."/>
            <person name="Glass J.I."/>
            <person name="Rusch D."/>
            <person name="Podicherti R."/>
            <person name="Tsui H.-C.T."/>
            <person name="Winkler M.E."/>
        </authorList>
    </citation>
    <scope>NUCLEOTIDE SEQUENCE</scope>
</reference>
<dbReference type="CDD" id="cd00408">
    <property type="entry name" value="DHDPS-like"/>
    <property type="match status" value="1"/>
</dbReference>